<keyword evidence="1" id="KW-0472">Membrane</keyword>
<dbReference type="EMBL" id="OV651830">
    <property type="protein sequence ID" value="CAH1104910.1"/>
    <property type="molecule type" value="Genomic_DNA"/>
</dbReference>
<gene>
    <name evidence="2" type="ORF">PSYICH_LOCUS5709</name>
</gene>
<feature type="transmembrane region" description="Helical" evidence="1">
    <location>
        <begin position="257"/>
        <end position="280"/>
    </location>
</feature>
<protein>
    <submittedName>
        <fullName evidence="2">Uncharacterized protein</fullName>
    </submittedName>
</protein>
<feature type="transmembrane region" description="Helical" evidence="1">
    <location>
        <begin position="50"/>
        <end position="68"/>
    </location>
</feature>
<proteinExistence type="predicted"/>
<evidence type="ECO:0000256" key="1">
    <source>
        <dbReference type="SAM" id="Phobius"/>
    </source>
</evidence>
<feature type="transmembrane region" description="Helical" evidence="1">
    <location>
        <begin position="89"/>
        <end position="112"/>
    </location>
</feature>
<keyword evidence="3" id="KW-1185">Reference proteome</keyword>
<reference evidence="2" key="1">
    <citation type="submission" date="2022-01" db="EMBL/GenBank/DDBJ databases">
        <authorList>
            <person name="King R."/>
        </authorList>
    </citation>
    <scope>NUCLEOTIDE SEQUENCE</scope>
</reference>
<keyword evidence="1" id="KW-0812">Transmembrane</keyword>
<feature type="transmembrane region" description="Helical" evidence="1">
    <location>
        <begin position="222"/>
        <end position="237"/>
    </location>
</feature>
<feature type="transmembrane region" description="Helical" evidence="1">
    <location>
        <begin position="124"/>
        <end position="145"/>
    </location>
</feature>
<keyword evidence="1" id="KW-1133">Transmembrane helix</keyword>
<feature type="transmembrane region" description="Helical" evidence="1">
    <location>
        <begin position="191"/>
        <end position="210"/>
    </location>
</feature>
<dbReference type="Proteomes" id="UP001153636">
    <property type="component" value="Chromosome 18"/>
</dbReference>
<name>A0A9P0CS16_9CUCU</name>
<accession>A0A9P0CS16</accession>
<organism evidence="2 3">
    <name type="scientific">Psylliodes chrysocephalus</name>
    <dbReference type="NCBI Taxonomy" id="3402493"/>
    <lineage>
        <taxon>Eukaryota</taxon>
        <taxon>Metazoa</taxon>
        <taxon>Ecdysozoa</taxon>
        <taxon>Arthropoda</taxon>
        <taxon>Hexapoda</taxon>
        <taxon>Insecta</taxon>
        <taxon>Pterygota</taxon>
        <taxon>Neoptera</taxon>
        <taxon>Endopterygota</taxon>
        <taxon>Coleoptera</taxon>
        <taxon>Polyphaga</taxon>
        <taxon>Cucujiformia</taxon>
        <taxon>Chrysomeloidea</taxon>
        <taxon>Chrysomelidae</taxon>
        <taxon>Galerucinae</taxon>
        <taxon>Alticini</taxon>
        <taxon>Psylliodes</taxon>
    </lineage>
</organism>
<sequence length="322" mass="38402">MDFDPVPMTLKLFDEDPMTDINNVTQFYELIKSTYETLDDISYVMSDVEIFLNCLVILFDLYLIVIILRKEELKPKFYQYVLHYCVHQIGFLFSASLFFKMMILSKFIIYIRANVYVVILKLKLFTFVFMYMFPVGIGIEWLCFVNNPNLGHKSKLIHDYSITILYLIGCCLFLIIYYLRYYTYYIWLEYIFTKIVYFLILLFITVCKYLQYRQNQGNNKNSYMLTTAGILVYFWLPEQIYNELLGWTYGSYTLYTITLYTMILPKWLAYSIPIALVVVLKKSDKRFASALSRKNVKNADNNFQDDVECNINVISDRNVFKM</sequence>
<evidence type="ECO:0000313" key="2">
    <source>
        <dbReference type="EMBL" id="CAH1104910.1"/>
    </source>
</evidence>
<dbReference type="AlphaFoldDB" id="A0A9P0CS16"/>
<feature type="transmembrane region" description="Helical" evidence="1">
    <location>
        <begin position="157"/>
        <end position="179"/>
    </location>
</feature>
<evidence type="ECO:0000313" key="3">
    <source>
        <dbReference type="Proteomes" id="UP001153636"/>
    </source>
</evidence>